<dbReference type="EMBL" id="CAJJDM010000009">
    <property type="protein sequence ID" value="CAD8047742.1"/>
    <property type="molecule type" value="Genomic_DNA"/>
</dbReference>
<proteinExistence type="predicted"/>
<dbReference type="PANTHER" id="PTHR10484">
    <property type="entry name" value="HISTONE H4"/>
    <property type="match status" value="1"/>
</dbReference>
<accession>A0A8S1JYB1</accession>
<keyword evidence="7" id="KW-0544">Nucleosome core</keyword>
<evidence type="ECO:0000256" key="1">
    <source>
        <dbReference type="ARBA" id="ARBA00004123"/>
    </source>
</evidence>
<keyword evidence="6" id="KW-0539">Nucleus</keyword>
<evidence type="ECO:0000256" key="7">
    <source>
        <dbReference type="ARBA" id="ARBA00023269"/>
    </source>
</evidence>
<evidence type="ECO:0000256" key="4">
    <source>
        <dbReference type="ARBA" id="ARBA00022454"/>
    </source>
</evidence>
<sequence length="107" mass="12071">MDNQKGKRMGQGKLAGAKRHKSKMNKEKKGGQHITNGDIRRLARRGGVKRISSDSYPTTRDVIVNFLSSLVKDAIIYTEHAQRNTVQAMDVVYALKKYGRNLLLNND</sequence>
<keyword evidence="4" id="KW-0158">Chromosome</keyword>
<evidence type="ECO:0000259" key="9">
    <source>
        <dbReference type="Pfam" id="PF00808"/>
    </source>
</evidence>
<dbReference type="Proteomes" id="UP000688137">
    <property type="component" value="Unassembled WGS sequence"/>
</dbReference>
<evidence type="ECO:0000313" key="11">
    <source>
        <dbReference type="Proteomes" id="UP000688137"/>
    </source>
</evidence>
<keyword evidence="11" id="KW-1185">Reference proteome</keyword>
<dbReference type="FunFam" id="1.10.20.10:FF:000181">
    <property type="match status" value="1"/>
</dbReference>
<comment type="subunit">
    <text evidence="3">The nucleosome is a histone octamer containing two molecules each of H2A, H2B, H3 and H4 assembled in one H3-H4 heterotetramer and two H2A-H2B heterodimers. The octamer wraps approximately 147 bp of DNA.</text>
</comment>
<dbReference type="GO" id="GO:0030527">
    <property type="term" value="F:structural constituent of chromatin"/>
    <property type="evidence" value="ECO:0007669"/>
    <property type="project" value="InterPro"/>
</dbReference>
<organism evidence="10 11">
    <name type="scientific">Paramecium primaurelia</name>
    <dbReference type="NCBI Taxonomy" id="5886"/>
    <lineage>
        <taxon>Eukaryota</taxon>
        <taxon>Sar</taxon>
        <taxon>Alveolata</taxon>
        <taxon>Ciliophora</taxon>
        <taxon>Intramacronucleata</taxon>
        <taxon>Oligohymenophorea</taxon>
        <taxon>Peniculida</taxon>
        <taxon>Parameciidae</taxon>
        <taxon>Paramecium</taxon>
    </lineage>
</organism>
<comment type="caution">
    <text evidence="10">The sequence shown here is derived from an EMBL/GenBank/DDBJ whole genome shotgun (WGS) entry which is preliminary data.</text>
</comment>
<evidence type="ECO:0000256" key="6">
    <source>
        <dbReference type="ARBA" id="ARBA00023242"/>
    </source>
</evidence>
<evidence type="ECO:0000256" key="2">
    <source>
        <dbReference type="ARBA" id="ARBA00004286"/>
    </source>
</evidence>
<dbReference type="InterPro" id="IPR001951">
    <property type="entry name" value="Histone_H4"/>
</dbReference>
<keyword evidence="5" id="KW-0238">DNA-binding</keyword>
<protein>
    <recommendedName>
        <fullName evidence="9">Transcription factor CBF/NF-Y/archaeal histone domain-containing protein</fullName>
    </recommendedName>
</protein>
<comment type="subcellular location">
    <subcellularLocation>
        <location evidence="2">Chromosome</location>
    </subcellularLocation>
    <subcellularLocation>
        <location evidence="1">Nucleus</location>
    </subcellularLocation>
</comment>
<dbReference type="OMA" id="NTEHAGR"/>
<dbReference type="GO" id="GO:0003677">
    <property type="term" value="F:DNA binding"/>
    <property type="evidence" value="ECO:0007669"/>
    <property type="project" value="UniProtKB-KW"/>
</dbReference>
<name>A0A8S1JYB1_PARPR</name>
<evidence type="ECO:0000256" key="3">
    <source>
        <dbReference type="ARBA" id="ARBA00011538"/>
    </source>
</evidence>
<evidence type="ECO:0000256" key="5">
    <source>
        <dbReference type="ARBA" id="ARBA00023125"/>
    </source>
</evidence>
<feature type="domain" description="Transcription factor CBF/NF-Y/archaeal histone" evidence="9">
    <location>
        <begin position="38"/>
        <end position="95"/>
    </location>
</feature>
<dbReference type="Pfam" id="PF00808">
    <property type="entry name" value="CBFD_NFYB_HMF"/>
    <property type="match status" value="1"/>
</dbReference>
<gene>
    <name evidence="10" type="ORF">PPRIM_AZ9-3.1.T0120051</name>
</gene>
<feature type="region of interest" description="Disordered" evidence="8">
    <location>
        <begin position="1"/>
        <end position="38"/>
    </location>
</feature>
<dbReference type="CDD" id="cd22912">
    <property type="entry name" value="HFD_H4"/>
    <property type="match status" value="1"/>
</dbReference>
<dbReference type="GO" id="GO:0005634">
    <property type="term" value="C:nucleus"/>
    <property type="evidence" value="ECO:0007669"/>
    <property type="project" value="UniProtKB-SubCell"/>
</dbReference>
<dbReference type="SMART" id="SM00417">
    <property type="entry name" value="H4"/>
    <property type="match status" value="1"/>
</dbReference>
<dbReference type="GO" id="GO:0000786">
    <property type="term" value="C:nucleosome"/>
    <property type="evidence" value="ECO:0007669"/>
    <property type="project" value="UniProtKB-KW"/>
</dbReference>
<feature type="compositionally biased region" description="Basic residues" evidence="8">
    <location>
        <begin position="1"/>
        <end position="23"/>
    </location>
</feature>
<evidence type="ECO:0000256" key="8">
    <source>
        <dbReference type="SAM" id="MobiDB-lite"/>
    </source>
</evidence>
<reference evidence="10" key="1">
    <citation type="submission" date="2021-01" db="EMBL/GenBank/DDBJ databases">
        <authorList>
            <consortium name="Genoscope - CEA"/>
            <person name="William W."/>
        </authorList>
    </citation>
    <scope>NUCLEOTIDE SEQUENCE</scope>
</reference>
<dbReference type="InterPro" id="IPR003958">
    <property type="entry name" value="CBFA_NFYB_domain"/>
</dbReference>
<evidence type="ECO:0000313" key="10">
    <source>
        <dbReference type="EMBL" id="CAD8047742.1"/>
    </source>
</evidence>
<dbReference type="AlphaFoldDB" id="A0A8S1JYB1"/>